<dbReference type="PRINTS" id="PR00410">
    <property type="entry name" value="PHEHYDRXLASE"/>
</dbReference>
<sequence>MQPPKLYTSRVKELNQVTPFIYYLKLGLENPPELNFEPGQFVSIKVNQTAFRSYSIASSAKLSTEIGLYISTVSRGFGSCFIESLKLGDSVTFIGPSGRFLLAPELAQRLYFVCTSTGVTPFLSMFERLADTRYSGEVRLLFGVRSKKDVFALAELGAVKSRLANFNYTICLSQDKVDASPYVYGRVTDRLRAVSDEQLKAPQFYLCGNPNMIKDAINILTGRGVLESAIFHEKFV</sequence>
<gene>
    <name evidence="2" type="ORF">UW82_C0050G0003</name>
</gene>
<dbReference type="SUPFAM" id="SSF52343">
    <property type="entry name" value="Ferredoxin reductase-like, C-terminal NADP-linked domain"/>
    <property type="match status" value="1"/>
</dbReference>
<dbReference type="Pfam" id="PF00175">
    <property type="entry name" value="NAD_binding_1"/>
    <property type="match status" value="1"/>
</dbReference>
<name>A0A0G1KHL7_UNCKA</name>
<evidence type="ECO:0000259" key="1">
    <source>
        <dbReference type="PROSITE" id="PS51384"/>
    </source>
</evidence>
<dbReference type="InterPro" id="IPR039261">
    <property type="entry name" value="FNR_nucleotide-bd"/>
</dbReference>
<comment type="caution">
    <text evidence="2">The sequence shown here is derived from an EMBL/GenBank/DDBJ whole genome shotgun (WGS) entry which is preliminary data.</text>
</comment>
<dbReference type="InterPro" id="IPR008333">
    <property type="entry name" value="Cbr1-like_FAD-bd_dom"/>
</dbReference>
<dbReference type="Gene3D" id="3.40.50.80">
    <property type="entry name" value="Nucleotide-binding domain of ferredoxin-NADP reductase (FNR) module"/>
    <property type="match status" value="1"/>
</dbReference>
<dbReference type="InterPro" id="IPR001433">
    <property type="entry name" value="OxRdtase_FAD/NAD-bd"/>
</dbReference>
<dbReference type="PANTHER" id="PTHR47354:SF5">
    <property type="entry name" value="PROTEIN RFBI"/>
    <property type="match status" value="1"/>
</dbReference>
<dbReference type="GO" id="GO:0016491">
    <property type="term" value="F:oxidoreductase activity"/>
    <property type="evidence" value="ECO:0007669"/>
    <property type="project" value="InterPro"/>
</dbReference>
<dbReference type="InterPro" id="IPR001709">
    <property type="entry name" value="Flavoprot_Pyr_Nucl_cyt_Rdtase"/>
</dbReference>
<proteinExistence type="predicted"/>
<dbReference type="Pfam" id="PF00970">
    <property type="entry name" value="FAD_binding_6"/>
    <property type="match status" value="1"/>
</dbReference>
<organism evidence="2 3">
    <name type="scientific">candidate division WWE3 bacterium GW2011_GWC2_44_9</name>
    <dbReference type="NCBI Taxonomy" id="1619125"/>
    <lineage>
        <taxon>Bacteria</taxon>
        <taxon>Katanobacteria</taxon>
    </lineage>
</organism>
<dbReference type="Gene3D" id="2.40.30.10">
    <property type="entry name" value="Translation factors"/>
    <property type="match status" value="1"/>
</dbReference>
<dbReference type="SUPFAM" id="SSF63380">
    <property type="entry name" value="Riboflavin synthase domain-like"/>
    <property type="match status" value="1"/>
</dbReference>
<dbReference type="InterPro" id="IPR017938">
    <property type="entry name" value="Riboflavin_synthase-like_b-brl"/>
</dbReference>
<feature type="domain" description="FAD-binding FR-type" evidence="1">
    <location>
        <begin position="4"/>
        <end position="103"/>
    </location>
</feature>
<dbReference type="EMBL" id="LCJU01000050">
    <property type="protein sequence ID" value="KKT83000.1"/>
    <property type="molecule type" value="Genomic_DNA"/>
</dbReference>
<protein>
    <submittedName>
        <fullName evidence="2">Oxidoreductase FAD/NAD(P)-binding domain protein</fullName>
    </submittedName>
</protein>
<accession>A0A0G1KHL7</accession>
<reference evidence="2 3" key="1">
    <citation type="journal article" date="2015" name="Nature">
        <title>rRNA introns, odd ribosomes, and small enigmatic genomes across a large radiation of phyla.</title>
        <authorList>
            <person name="Brown C.T."/>
            <person name="Hug L.A."/>
            <person name="Thomas B.C."/>
            <person name="Sharon I."/>
            <person name="Castelle C.J."/>
            <person name="Singh A."/>
            <person name="Wilkins M.J."/>
            <person name="Williams K.H."/>
            <person name="Banfield J.F."/>
        </authorList>
    </citation>
    <scope>NUCLEOTIDE SEQUENCE [LARGE SCALE GENOMIC DNA]</scope>
</reference>
<evidence type="ECO:0000313" key="3">
    <source>
        <dbReference type="Proteomes" id="UP000034504"/>
    </source>
</evidence>
<dbReference type="InterPro" id="IPR050415">
    <property type="entry name" value="MRET"/>
</dbReference>
<dbReference type="PRINTS" id="PR00371">
    <property type="entry name" value="FPNCR"/>
</dbReference>
<dbReference type="AlphaFoldDB" id="A0A0G1KHL7"/>
<dbReference type="Proteomes" id="UP000034504">
    <property type="component" value="Unassembled WGS sequence"/>
</dbReference>
<dbReference type="PANTHER" id="PTHR47354">
    <property type="entry name" value="NADH OXIDOREDUCTASE HCR"/>
    <property type="match status" value="1"/>
</dbReference>
<dbReference type="InterPro" id="IPR017927">
    <property type="entry name" value="FAD-bd_FR_type"/>
</dbReference>
<evidence type="ECO:0000313" key="2">
    <source>
        <dbReference type="EMBL" id="KKT83000.1"/>
    </source>
</evidence>
<dbReference type="PROSITE" id="PS51384">
    <property type="entry name" value="FAD_FR"/>
    <property type="match status" value="1"/>
</dbReference>